<feature type="region of interest" description="Disordered" evidence="3">
    <location>
        <begin position="70"/>
        <end position="95"/>
    </location>
</feature>
<dbReference type="Pfam" id="PF11250">
    <property type="entry name" value="FAF"/>
    <property type="match status" value="1"/>
</dbReference>
<dbReference type="PANTHER" id="PTHR33155:SF3">
    <property type="entry name" value="PROTEIN FAF-LIKE, CHLOROPLASTIC"/>
    <property type="match status" value="1"/>
</dbReference>
<organism evidence="5 6">
    <name type="scientific">Abrus precatorius</name>
    <name type="common">Indian licorice</name>
    <name type="synonym">Glycine abrus</name>
    <dbReference type="NCBI Taxonomy" id="3816"/>
    <lineage>
        <taxon>Eukaryota</taxon>
        <taxon>Viridiplantae</taxon>
        <taxon>Streptophyta</taxon>
        <taxon>Embryophyta</taxon>
        <taxon>Tracheophyta</taxon>
        <taxon>Spermatophyta</taxon>
        <taxon>Magnoliopsida</taxon>
        <taxon>eudicotyledons</taxon>
        <taxon>Gunneridae</taxon>
        <taxon>Pentapetalae</taxon>
        <taxon>rosids</taxon>
        <taxon>fabids</taxon>
        <taxon>Fabales</taxon>
        <taxon>Fabaceae</taxon>
        <taxon>Papilionoideae</taxon>
        <taxon>50 kb inversion clade</taxon>
        <taxon>NPAAA clade</taxon>
        <taxon>indigoferoid/millettioid clade</taxon>
        <taxon>Abreae</taxon>
        <taxon>Abrus</taxon>
    </lineage>
</organism>
<comment type="similarity">
    <text evidence="1">Belongs to the fantastic four family.</text>
</comment>
<sequence length="451" mass="51360">MSTCMSKRIEEESMVMQKQGIVTILVSNYDVAPTSLRRTLSADMSSKTWLSQNGLSPMKKTVSSEELSHSQSLQKLTVAADSSSSSEGEDEYEEMKRERFQIWQEPEQFDMWSSILSHKEETSKVTTTTTTTPYVHPLVRRSKSCLSEKSLEICTESLGSETGSDAFSSYPPSETGDSEEEEEEVTVHSTHEEEFLVPKYNYAAKKSLPRCFPPPLSSLSPQHGPSLHMQSHRDNGRLFLQAVCVPSHKNFCAQRQDGRLILTFSRNPNEEEEEKDVAEELEEEFDHEAEQVERGMKQATILSSGISNVHRLALMMNKPIGLVNTSWSQRWSEKFNDVTNFKDVNVVQHSPLPPRPRARLIHSSPASGSFNAYEYYWRTKPKAQATSVPSPFTIHQKNYSSLENHSNQTSNDQQELRVLRGKKGDYLVHNLKNCKDSRRSFLFWEPYCIAT</sequence>
<dbReference type="Proteomes" id="UP000694853">
    <property type="component" value="Unplaced"/>
</dbReference>
<dbReference type="InterPro" id="IPR046431">
    <property type="entry name" value="FAF_dom"/>
</dbReference>
<reference evidence="5" key="1">
    <citation type="journal article" date="2019" name="Toxins">
        <title>Detection of Abrin-Like and Prepropulchellin-Like Toxin Genes and Transcripts Using Whole Genome Sequencing and Full-Length Transcript Sequencing of Abrus precatorius.</title>
        <authorList>
            <person name="Hovde B.T."/>
            <person name="Daligault H.E."/>
            <person name="Hanschen E.R."/>
            <person name="Kunde Y.A."/>
            <person name="Johnson M.B."/>
            <person name="Starkenburg S.R."/>
            <person name="Johnson S.L."/>
        </authorList>
    </citation>
    <scope>NUCLEOTIDE SEQUENCE [LARGE SCALE GENOMIC DNA]</scope>
</reference>
<accession>A0A8B8KI44</accession>
<feature type="compositionally biased region" description="Polar residues" evidence="3">
    <location>
        <begin position="157"/>
        <end position="172"/>
    </location>
</feature>
<evidence type="ECO:0000256" key="3">
    <source>
        <dbReference type="SAM" id="MobiDB-lite"/>
    </source>
</evidence>
<name>A0A8B8KI44_ABRPR</name>
<dbReference type="AlphaFoldDB" id="A0A8B8KI44"/>
<proteinExistence type="inferred from homology"/>
<keyword evidence="2" id="KW-0175">Coiled coil</keyword>
<dbReference type="GeneID" id="113855465"/>
<evidence type="ECO:0000256" key="2">
    <source>
        <dbReference type="SAM" id="Coils"/>
    </source>
</evidence>
<feature type="coiled-coil region" evidence="2">
    <location>
        <begin position="271"/>
        <end position="298"/>
    </location>
</feature>
<feature type="domain" description="FAF" evidence="4">
    <location>
        <begin position="212"/>
        <end position="264"/>
    </location>
</feature>
<keyword evidence="5" id="KW-1185">Reference proteome</keyword>
<dbReference type="RefSeq" id="XP_027342908.1">
    <property type="nucleotide sequence ID" value="XM_027487107.1"/>
</dbReference>
<feature type="region of interest" description="Disordered" evidence="3">
    <location>
        <begin position="157"/>
        <end position="192"/>
    </location>
</feature>
<evidence type="ECO:0000259" key="4">
    <source>
        <dbReference type="Pfam" id="PF11250"/>
    </source>
</evidence>
<dbReference type="InterPro" id="IPR021410">
    <property type="entry name" value="FAF"/>
</dbReference>
<protein>
    <submittedName>
        <fullName evidence="6">Protein FAF-like, chloroplastic</fullName>
    </submittedName>
</protein>
<reference evidence="6" key="2">
    <citation type="submission" date="2025-08" db="UniProtKB">
        <authorList>
            <consortium name="RefSeq"/>
        </authorList>
    </citation>
    <scope>IDENTIFICATION</scope>
    <source>
        <tissue evidence="6">Young leaves</tissue>
    </source>
</reference>
<evidence type="ECO:0000256" key="1">
    <source>
        <dbReference type="ARBA" id="ARBA00008690"/>
    </source>
</evidence>
<evidence type="ECO:0000313" key="6">
    <source>
        <dbReference type="RefSeq" id="XP_027342908.1"/>
    </source>
</evidence>
<dbReference type="KEGG" id="aprc:113855465"/>
<gene>
    <name evidence="6" type="primary">LOC113855465</name>
</gene>
<dbReference type="OrthoDB" id="1303570at2759"/>
<dbReference type="PANTHER" id="PTHR33155">
    <property type="entry name" value="FANTASTIC FOUR-LIKE PROTEIN (DUF3049)"/>
    <property type="match status" value="1"/>
</dbReference>
<evidence type="ECO:0000313" key="5">
    <source>
        <dbReference type="Proteomes" id="UP000694853"/>
    </source>
</evidence>